<evidence type="ECO:0000256" key="1">
    <source>
        <dbReference type="SAM" id="SignalP"/>
    </source>
</evidence>
<keyword evidence="5" id="KW-1185">Reference proteome</keyword>
<dbReference type="AlphaFoldDB" id="A0A328F6N6"/>
<evidence type="ECO:0000313" key="5">
    <source>
        <dbReference type="Proteomes" id="UP000293902"/>
    </source>
</evidence>
<accession>A0A328F6N6</accession>
<evidence type="ECO:0000313" key="3">
    <source>
        <dbReference type="EMBL" id="RAL99885.1"/>
    </source>
</evidence>
<gene>
    <name evidence="3" type="ORF">DO021_22040</name>
    <name evidence="2" type="ORF">EYB58_17635</name>
</gene>
<sequence length="353" mass="38997">MKKIIVVLAALVLMAGSAYAAEWNFYGQARLSTFWSETDEISGPDGDVQYSEGLHSISRIGATVKVSDELIGRFEYGTGVNLRLLYGEWDFGAGKLKVGQDYTPLNWIISTQAYYDVNLLQVGGVYSHRHPQIGLTFGDFKVAFRSLENSGRTKTTFVNNNDDAFDGDIQLVIPVIEATYELDFDMVTLIFGAGYSTFEVTDNANGIYEEDVDSYVLALGGQFDMAGFYMKGDVYYGQNAGNLIWISVVDNGTSPDDGFAQIEGGELLDNECLGFSLIAGYRINDTFTVEAGYGYTQTELDHSDDNESATYYINTTITLAPGVFITPEIGLFDGKDSGDMEKLYYGLKWQINF</sequence>
<dbReference type="InterPro" id="IPR023614">
    <property type="entry name" value="Porin_dom_sf"/>
</dbReference>
<name>A0A328F6N6_9BACT</name>
<reference evidence="2 5" key="2">
    <citation type="submission" date="2019-02" db="EMBL/GenBank/DDBJ databases">
        <title>Complete genome sequence of Desulfobacter hydrogenophilus AcRS1.</title>
        <authorList>
            <person name="Marietou A."/>
            <person name="Lund M.B."/>
            <person name="Marshall I.P.G."/>
            <person name="Schreiber L."/>
            <person name="Jorgensen B."/>
        </authorList>
    </citation>
    <scope>NUCLEOTIDE SEQUENCE [LARGE SCALE GENOMIC DNA]</scope>
    <source>
        <strain evidence="2 5">AcRS1</strain>
    </source>
</reference>
<dbReference type="OrthoDB" id="5413915at2"/>
<reference evidence="3 4" key="1">
    <citation type="submission" date="2018-06" db="EMBL/GenBank/DDBJ databases">
        <title>Complete Genome Sequence of Desulfobacter hydrogenophilus (DSM3380).</title>
        <authorList>
            <person name="Marietou A."/>
            <person name="Schreiber L."/>
            <person name="Marshall I."/>
            <person name="Jorgensen B."/>
        </authorList>
    </citation>
    <scope>NUCLEOTIDE SEQUENCE [LARGE SCALE GENOMIC DNA]</scope>
    <source>
        <strain evidence="3 4">DSM 3380</strain>
    </source>
</reference>
<protein>
    <recommendedName>
        <fullName evidence="6">Porin</fullName>
    </recommendedName>
</protein>
<feature type="chain" id="PRO_5030062845" description="Porin" evidence="1">
    <location>
        <begin position="21"/>
        <end position="353"/>
    </location>
</feature>
<evidence type="ECO:0000313" key="2">
    <source>
        <dbReference type="EMBL" id="QBH14585.1"/>
    </source>
</evidence>
<feature type="signal peptide" evidence="1">
    <location>
        <begin position="1"/>
        <end position="20"/>
    </location>
</feature>
<organism evidence="3 4">
    <name type="scientific">Desulfobacter hydrogenophilus</name>
    <dbReference type="NCBI Taxonomy" id="2291"/>
    <lineage>
        <taxon>Bacteria</taxon>
        <taxon>Pseudomonadati</taxon>
        <taxon>Thermodesulfobacteriota</taxon>
        <taxon>Desulfobacteria</taxon>
        <taxon>Desulfobacterales</taxon>
        <taxon>Desulfobacteraceae</taxon>
        <taxon>Desulfobacter</taxon>
    </lineage>
</organism>
<dbReference type="SUPFAM" id="SSF56935">
    <property type="entry name" value="Porins"/>
    <property type="match status" value="1"/>
</dbReference>
<keyword evidence="1" id="KW-0732">Signal</keyword>
<dbReference type="Gene3D" id="2.40.160.10">
    <property type="entry name" value="Porin"/>
    <property type="match status" value="1"/>
</dbReference>
<dbReference type="EMBL" id="CP036313">
    <property type="protein sequence ID" value="QBH14585.1"/>
    <property type="molecule type" value="Genomic_DNA"/>
</dbReference>
<dbReference type="RefSeq" id="WP_111960697.1">
    <property type="nucleotide sequence ID" value="NZ_CP036313.1"/>
</dbReference>
<evidence type="ECO:0008006" key="6">
    <source>
        <dbReference type="Google" id="ProtNLM"/>
    </source>
</evidence>
<dbReference type="Proteomes" id="UP000248798">
    <property type="component" value="Unassembled WGS sequence"/>
</dbReference>
<evidence type="ECO:0000313" key="4">
    <source>
        <dbReference type="Proteomes" id="UP000248798"/>
    </source>
</evidence>
<proteinExistence type="predicted"/>
<dbReference type="EMBL" id="QLNI01000085">
    <property type="protein sequence ID" value="RAL99885.1"/>
    <property type="molecule type" value="Genomic_DNA"/>
</dbReference>
<dbReference type="Proteomes" id="UP000293902">
    <property type="component" value="Chromosome"/>
</dbReference>